<gene>
    <name evidence="1" type="ORF">ACFQH5_16660</name>
</gene>
<sequence length="93" mass="10884">MTRDERTVRKAALEARIEQQRIDLLVAAERWRGAGREVDARWRELMRWRAALYGVGGLLVWRGAKRPRSLLRIVRRVAAGALLLRRAQRLLKK</sequence>
<organism evidence="1 2">
    <name type="scientific">Halomonas salifodinae</name>
    <dbReference type="NCBI Taxonomy" id="438745"/>
    <lineage>
        <taxon>Bacteria</taxon>
        <taxon>Pseudomonadati</taxon>
        <taxon>Pseudomonadota</taxon>
        <taxon>Gammaproteobacteria</taxon>
        <taxon>Oceanospirillales</taxon>
        <taxon>Halomonadaceae</taxon>
        <taxon>Halomonas</taxon>
    </lineage>
</organism>
<accession>A0ABW2EZJ2</accession>
<dbReference type="InterPro" id="IPR025612">
    <property type="entry name" value="YqjK"/>
</dbReference>
<dbReference type="Proteomes" id="UP001596411">
    <property type="component" value="Unassembled WGS sequence"/>
</dbReference>
<reference evidence="2" key="1">
    <citation type="journal article" date="2019" name="Int. J. Syst. Evol. Microbiol.">
        <title>The Global Catalogue of Microorganisms (GCM) 10K type strain sequencing project: providing services to taxonomists for standard genome sequencing and annotation.</title>
        <authorList>
            <consortium name="The Broad Institute Genomics Platform"/>
            <consortium name="The Broad Institute Genome Sequencing Center for Infectious Disease"/>
            <person name="Wu L."/>
            <person name="Ma J."/>
        </authorList>
    </citation>
    <scope>NUCLEOTIDE SEQUENCE [LARGE SCALE GENOMIC DNA]</scope>
    <source>
        <strain evidence="2">CGMCC 1.13666</strain>
    </source>
</reference>
<keyword evidence="2" id="KW-1185">Reference proteome</keyword>
<proteinExistence type="predicted"/>
<name>A0ABW2EZJ2_9GAMM</name>
<protein>
    <submittedName>
        <fullName evidence="1">YqjK family protein</fullName>
    </submittedName>
</protein>
<comment type="caution">
    <text evidence="1">The sequence shown here is derived from an EMBL/GenBank/DDBJ whole genome shotgun (WGS) entry which is preliminary data.</text>
</comment>
<dbReference type="EMBL" id="JBHSZP010000033">
    <property type="protein sequence ID" value="MFC7091177.1"/>
    <property type="molecule type" value="Genomic_DNA"/>
</dbReference>
<dbReference type="RefSeq" id="WP_346061936.1">
    <property type="nucleotide sequence ID" value="NZ_BAAADR010000006.1"/>
</dbReference>
<evidence type="ECO:0000313" key="1">
    <source>
        <dbReference type="EMBL" id="MFC7091177.1"/>
    </source>
</evidence>
<evidence type="ECO:0000313" key="2">
    <source>
        <dbReference type="Proteomes" id="UP001596411"/>
    </source>
</evidence>
<dbReference type="Pfam" id="PF13997">
    <property type="entry name" value="YqjK"/>
    <property type="match status" value="1"/>
</dbReference>